<organism evidence="2 3">
    <name type="scientific">Anabarilius grahami</name>
    <name type="common">Kanglang fish</name>
    <name type="synonym">Barilius grahami</name>
    <dbReference type="NCBI Taxonomy" id="495550"/>
    <lineage>
        <taxon>Eukaryota</taxon>
        <taxon>Metazoa</taxon>
        <taxon>Chordata</taxon>
        <taxon>Craniata</taxon>
        <taxon>Vertebrata</taxon>
        <taxon>Euteleostomi</taxon>
        <taxon>Actinopterygii</taxon>
        <taxon>Neopterygii</taxon>
        <taxon>Teleostei</taxon>
        <taxon>Ostariophysi</taxon>
        <taxon>Cypriniformes</taxon>
        <taxon>Xenocyprididae</taxon>
        <taxon>Xenocypridinae</taxon>
        <taxon>Xenocypridinae incertae sedis</taxon>
        <taxon>Anabarilius</taxon>
    </lineage>
</organism>
<dbReference type="AlphaFoldDB" id="A0A3N0XF74"/>
<accession>A0A3N0XF74</accession>
<gene>
    <name evidence="2" type="ORF">DPX16_14205</name>
</gene>
<evidence type="ECO:0000313" key="2">
    <source>
        <dbReference type="EMBL" id="ROI15993.1"/>
    </source>
</evidence>
<feature type="region of interest" description="Disordered" evidence="1">
    <location>
        <begin position="89"/>
        <end position="112"/>
    </location>
</feature>
<evidence type="ECO:0000256" key="1">
    <source>
        <dbReference type="SAM" id="MobiDB-lite"/>
    </source>
</evidence>
<reference evidence="2 3" key="1">
    <citation type="submission" date="2018-10" db="EMBL/GenBank/DDBJ databases">
        <title>Genome assembly for a Yunnan-Guizhou Plateau 3E fish, Anabarilius grahami (Regan), and its evolutionary and genetic applications.</title>
        <authorList>
            <person name="Jiang W."/>
        </authorList>
    </citation>
    <scope>NUCLEOTIDE SEQUENCE [LARGE SCALE GENOMIC DNA]</scope>
    <source>
        <strain evidence="2">AG-KIZ</strain>
        <tissue evidence="2">Muscle</tissue>
    </source>
</reference>
<dbReference type="Proteomes" id="UP000281406">
    <property type="component" value="Unassembled WGS sequence"/>
</dbReference>
<protein>
    <submittedName>
        <fullName evidence="2">Uncharacterized protein</fullName>
    </submittedName>
</protein>
<dbReference type="EMBL" id="RJVU01075617">
    <property type="protein sequence ID" value="ROI15993.1"/>
    <property type="molecule type" value="Genomic_DNA"/>
</dbReference>
<proteinExistence type="predicted"/>
<keyword evidence="3" id="KW-1185">Reference proteome</keyword>
<comment type="caution">
    <text evidence="2">The sequence shown here is derived from an EMBL/GenBank/DDBJ whole genome shotgun (WGS) entry which is preliminary data.</text>
</comment>
<name>A0A3N0XF74_ANAGA</name>
<sequence length="112" mass="12000">MVLMTREVLADQGAKAVMAVQESMVVLAVRDATVEQAVQGSTGWSSGAGAYVKDWCGSSDDGKCSECAVTGLVTVTPKSICSHVVPRDYAESSEKRRRKRGGIQGERREMGF</sequence>
<evidence type="ECO:0000313" key="3">
    <source>
        <dbReference type="Proteomes" id="UP000281406"/>
    </source>
</evidence>